<comment type="caution">
    <text evidence="2">The sequence shown here is derived from an EMBL/GenBank/DDBJ whole genome shotgun (WGS) entry which is preliminary data.</text>
</comment>
<dbReference type="GeneID" id="19197766"/>
<reference evidence="2 3" key="1">
    <citation type="submission" date="2013-03" db="EMBL/GenBank/DDBJ databases">
        <title>The Genome Sequence of Cladophialophora psammophila CBS 110553.</title>
        <authorList>
            <consortium name="The Broad Institute Genomics Platform"/>
            <person name="Cuomo C."/>
            <person name="de Hoog S."/>
            <person name="Gorbushina A."/>
            <person name="Walker B."/>
            <person name="Young S.K."/>
            <person name="Zeng Q."/>
            <person name="Gargeya S."/>
            <person name="Fitzgerald M."/>
            <person name="Haas B."/>
            <person name="Abouelleil A."/>
            <person name="Allen A.W."/>
            <person name="Alvarado L."/>
            <person name="Arachchi H.M."/>
            <person name="Berlin A.M."/>
            <person name="Chapman S.B."/>
            <person name="Gainer-Dewar J."/>
            <person name="Goldberg J."/>
            <person name="Griggs A."/>
            <person name="Gujja S."/>
            <person name="Hansen M."/>
            <person name="Howarth C."/>
            <person name="Imamovic A."/>
            <person name="Ireland A."/>
            <person name="Larimer J."/>
            <person name="McCowan C."/>
            <person name="Murphy C."/>
            <person name="Pearson M."/>
            <person name="Poon T.W."/>
            <person name="Priest M."/>
            <person name="Roberts A."/>
            <person name="Saif S."/>
            <person name="Shea T."/>
            <person name="Sisk P."/>
            <person name="Sykes S."/>
            <person name="Wortman J."/>
            <person name="Nusbaum C."/>
            <person name="Birren B."/>
        </authorList>
    </citation>
    <scope>NUCLEOTIDE SEQUENCE [LARGE SCALE GENOMIC DNA]</scope>
    <source>
        <strain evidence="2 3">CBS 110553</strain>
    </source>
</reference>
<dbReference type="OrthoDB" id="4135707at2759"/>
<dbReference type="PANTHER" id="PTHR24148:SF64">
    <property type="entry name" value="HETEROKARYON INCOMPATIBILITY DOMAIN-CONTAINING PROTEIN"/>
    <property type="match status" value="1"/>
</dbReference>
<dbReference type="AlphaFoldDB" id="W9VKS8"/>
<evidence type="ECO:0000259" key="1">
    <source>
        <dbReference type="Pfam" id="PF06985"/>
    </source>
</evidence>
<evidence type="ECO:0000313" key="3">
    <source>
        <dbReference type="Proteomes" id="UP000019471"/>
    </source>
</evidence>
<dbReference type="RefSeq" id="XP_007751839.1">
    <property type="nucleotide sequence ID" value="XM_007753649.1"/>
</dbReference>
<protein>
    <recommendedName>
        <fullName evidence="1">Heterokaryon incompatibility domain-containing protein</fullName>
    </recommendedName>
</protein>
<gene>
    <name evidence="2" type="ORF">A1O5_13081</name>
</gene>
<dbReference type="STRING" id="1182543.W9VKS8"/>
<dbReference type="EMBL" id="AMGX01000042">
    <property type="protein sequence ID" value="EXJ53630.1"/>
    <property type="molecule type" value="Genomic_DNA"/>
</dbReference>
<feature type="domain" description="Heterokaryon incompatibility" evidence="1">
    <location>
        <begin position="82"/>
        <end position="235"/>
    </location>
</feature>
<dbReference type="InterPro" id="IPR010730">
    <property type="entry name" value="HET"/>
</dbReference>
<proteinExistence type="predicted"/>
<keyword evidence="3" id="KW-1185">Reference proteome</keyword>
<dbReference type="HOGENOM" id="CLU_004184_7_2_1"/>
<organism evidence="2 3">
    <name type="scientific">Cladophialophora psammophila CBS 110553</name>
    <dbReference type="NCBI Taxonomy" id="1182543"/>
    <lineage>
        <taxon>Eukaryota</taxon>
        <taxon>Fungi</taxon>
        <taxon>Dikarya</taxon>
        <taxon>Ascomycota</taxon>
        <taxon>Pezizomycotina</taxon>
        <taxon>Eurotiomycetes</taxon>
        <taxon>Chaetothyriomycetidae</taxon>
        <taxon>Chaetothyriales</taxon>
        <taxon>Herpotrichiellaceae</taxon>
        <taxon>Cladophialophora</taxon>
    </lineage>
</organism>
<name>W9VKS8_9EURO</name>
<dbReference type="PANTHER" id="PTHR24148">
    <property type="entry name" value="ANKYRIN REPEAT DOMAIN-CONTAINING PROTEIN 39 HOMOLOG-RELATED"/>
    <property type="match status" value="1"/>
</dbReference>
<dbReference type="Proteomes" id="UP000019471">
    <property type="component" value="Unassembled WGS sequence"/>
</dbReference>
<accession>W9VKS8</accession>
<sequence>MRDLSGHCSCGQDLQAEKPLHSLPAYTYDSLQFERSTRLFRLHSVQDPRSPIAGSLREVALPTSSSHDSLEPQPLPERGLQYIALSYTWASEARPHIVQCDGRRLYITCSLNSALRRLRNLLGEDYPLFADCICINQSTDTRGRQERERQVKLMHQIFAGATRVIADLGKEADDSARILGLFEQLLDVRNATDTTAEELALAQKRGLPLFKNKTLKALVKFCKRRWFTRLWVVQEVALASDFRFLVGETLVSFEVVYLGILTAQRLLSAVETSSPSPSVGRIAQYRAWRTLPHLHGPAQRIFEIHSLKPLRSFDTNSPAQLLEMTRRFQVTCQQDKIYAILGMMRQSSADKFAVDYSEDIRALSRRLSAFVIEEGGLDIALSLLASYQSSMPGSWMYDFGKPVLSDTRIRWAPSDDRGRIRCAFNACGDTEPTFRWDPSDDNVLFTRGWAMGTITCLSKPLPGPESLLWTTAYRMVKWESAFQKLACAHFNERAIGDVQRQYLEAIVAGGRLGRRLAAISAEHDDIRGRLDECIQAALSMKPANLMKRLITSPRNLLRDIAALKRDAELYLRNVVFWSSERRACITDHGHVGLAPMDAVVGDRFAIFAGCSEPFVIRRTGEHHHRLVGSAYLHGWMDGEAPGSKQWQEEEFGLR</sequence>
<evidence type="ECO:0000313" key="2">
    <source>
        <dbReference type="EMBL" id="EXJ53630.1"/>
    </source>
</evidence>
<dbReference type="Pfam" id="PF26639">
    <property type="entry name" value="Het-6_barrel"/>
    <property type="match status" value="1"/>
</dbReference>
<dbReference type="InterPro" id="IPR052895">
    <property type="entry name" value="HetReg/Transcr_Mod"/>
</dbReference>
<dbReference type="eggNOG" id="ENOG502T531">
    <property type="taxonomic scope" value="Eukaryota"/>
</dbReference>
<dbReference type="Pfam" id="PF06985">
    <property type="entry name" value="HET"/>
    <property type="match status" value="1"/>
</dbReference>